<dbReference type="HOGENOM" id="CLU_735300_0_0_5"/>
<sequence length="376" mass="41118">MTGSRHRTVVAVPYNAMAVPKGGRIARPFVFRTDVPVEIEVVRDPPTAVVSCDELVRETAYLGHAGSLWLPVATGSHAGAPPIAAEEALRRMGRGLGFGDVNSSENPFLHVGPDRLHPDAFVMKGTIEDVALRSVASTDLAWTTAAAQRIAADLLLTEDGRLLRRSVGPLWGQYTADDLHIIPANFQLPSGPELFACTRLAEAKEFWTQEHPRKSMRLRGTVEIHEPGCIPDHDAHIVARSVLRRECAAWLGDVAPCASPSVAALAERAMRGYERVHGLGIDILSDRNRRNLPTPPSALPPTPEEIVEAVDAMRLFVAEMPGSIGSEEIRDVCDKWRSVYEDLAGRACRRFEQFERPRLPDPEGVPDFGIALSPAF</sequence>
<keyword evidence="1" id="KW-0614">Plasmid</keyword>
<organism evidence="1 2">
    <name type="scientific">Methylorubrum extorquens (strain ATCC 14718 / DSM 1338 / JCM 2805 / NCIMB 9133 / AM1)</name>
    <name type="common">Methylobacterium extorquens</name>
    <dbReference type="NCBI Taxonomy" id="272630"/>
    <lineage>
        <taxon>Bacteria</taxon>
        <taxon>Pseudomonadati</taxon>
        <taxon>Pseudomonadota</taxon>
        <taxon>Alphaproteobacteria</taxon>
        <taxon>Hyphomicrobiales</taxon>
        <taxon>Methylobacteriaceae</taxon>
        <taxon>Methylorubrum</taxon>
    </lineage>
</organism>
<dbReference type="KEGG" id="mea:Mex_2p1339"/>
<evidence type="ECO:0000313" key="2">
    <source>
        <dbReference type="Proteomes" id="UP000009081"/>
    </source>
</evidence>
<dbReference type="AlphaFoldDB" id="C5B6J5"/>
<evidence type="ECO:0000313" key="1">
    <source>
        <dbReference type="EMBL" id="ACS44077.1"/>
    </source>
</evidence>
<reference evidence="1 2" key="1">
    <citation type="journal article" date="2009" name="PLoS ONE">
        <title>Methylobacterium genome sequences: a reference blueprint to investigate microbial metabolism of C1 compounds from natural and industrial sources.</title>
        <authorList>
            <person name="Vuilleumier S."/>
            <person name="Chistoserdova L."/>
            <person name="Lee M.-C."/>
            <person name="Bringel F."/>
            <person name="Lajus A."/>
            <person name="Zhou Y."/>
            <person name="Gourion B."/>
            <person name="Barbe V."/>
            <person name="Chang J."/>
            <person name="Cruveiller S."/>
            <person name="Dossat C."/>
            <person name="Gillett W."/>
            <person name="Gruffaz C."/>
            <person name="Haugen E."/>
            <person name="Hourcade E."/>
            <person name="Levy R."/>
            <person name="Mangenot S."/>
            <person name="Muller E."/>
            <person name="Nadalig T."/>
            <person name="Pagni M."/>
            <person name="Penny C."/>
            <person name="Peyraud R."/>
            <person name="Robinson D.G."/>
            <person name="Roche D."/>
            <person name="Rouy Z."/>
            <person name="Saenampechek C."/>
            <person name="Salvignol G."/>
            <person name="Vallenet D."/>
            <person name="Wu Z."/>
            <person name="Marx C.J."/>
            <person name="Vorholt J.A."/>
            <person name="Olson M.V."/>
            <person name="Kaul R."/>
            <person name="Weissenbach J."/>
            <person name="Medigue C."/>
            <person name="Lidstrom M.E."/>
        </authorList>
    </citation>
    <scope>NUCLEOTIDE SEQUENCE [LARGE SCALE GENOMIC DNA]</scope>
    <source>
        <strain evidence="2">ATCC 14718 / DSM 1338 / JCM 2805 / NCIMB 9133 / AM1</strain>
    </source>
</reference>
<dbReference type="EMBL" id="CP001511">
    <property type="protein sequence ID" value="ACS44077.1"/>
    <property type="molecule type" value="Genomic_DNA"/>
</dbReference>
<name>C5B6J5_METEA</name>
<keyword evidence="2" id="KW-1185">Reference proteome</keyword>
<protein>
    <submittedName>
        <fullName evidence="1">Uncharacterized protein</fullName>
    </submittedName>
</protein>
<dbReference type="RefSeq" id="WP_003603540.1">
    <property type="nucleotide sequence ID" value="NC_012811.1"/>
</dbReference>
<accession>C5B6J5</accession>
<geneLocation type="plasmid" evidence="1 2">
    <name>megaplasmid</name>
</geneLocation>
<proteinExistence type="predicted"/>
<gene>
    <name evidence="1" type="ordered locus">MexAM1_META2p1339</name>
</gene>
<dbReference type="Proteomes" id="UP000009081">
    <property type="component" value="Plasmid megaplasmid"/>
</dbReference>